<name>A0ACD4NHB2_9HYPH</name>
<dbReference type="Proteomes" id="UP001163223">
    <property type="component" value="Chromosome"/>
</dbReference>
<evidence type="ECO:0000313" key="2">
    <source>
        <dbReference type="Proteomes" id="UP001163223"/>
    </source>
</evidence>
<evidence type="ECO:0000313" key="1">
    <source>
        <dbReference type="EMBL" id="WAJ26201.1"/>
    </source>
</evidence>
<protein>
    <submittedName>
        <fullName evidence="1">Adenylate/guanylate cyclase domain-containing protein</fullName>
    </submittedName>
</protein>
<keyword evidence="2" id="KW-1185">Reference proteome</keyword>
<organism evidence="1 2">
    <name type="scientific">Antarcticirhabdus aurantiaca</name>
    <dbReference type="NCBI Taxonomy" id="2606717"/>
    <lineage>
        <taxon>Bacteria</taxon>
        <taxon>Pseudomonadati</taxon>
        <taxon>Pseudomonadota</taxon>
        <taxon>Alphaproteobacteria</taxon>
        <taxon>Hyphomicrobiales</taxon>
        <taxon>Aurantimonadaceae</taxon>
        <taxon>Antarcticirhabdus</taxon>
    </lineage>
</organism>
<dbReference type="EMBL" id="CP113520">
    <property type="protein sequence ID" value="WAJ26201.1"/>
    <property type="molecule type" value="Genomic_DNA"/>
</dbReference>
<gene>
    <name evidence="1" type="ORF">OXU80_14915</name>
</gene>
<proteinExistence type="predicted"/>
<accession>A0ACD4NHB2</accession>
<reference evidence="1" key="1">
    <citation type="submission" date="2022-11" db="EMBL/GenBank/DDBJ databases">
        <title>beta-Carotene-producing bacterium, Jeongeuplla avenae sp. nov., alleviates the salt stress of Arabidopsis seedlings.</title>
        <authorList>
            <person name="Jiang L."/>
            <person name="Lee J."/>
        </authorList>
    </citation>
    <scope>NUCLEOTIDE SEQUENCE</scope>
    <source>
        <strain evidence="1">DY_R2A_6</strain>
    </source>
</reference>
<sequence>MERVPPRRPFSGKVVLFVRIVARRRVTARELRLASGLALGAFILCHFLNHALGLVSVRAMEAARPFLSAPWRTLPGTVLLYGSLAVHFALTLASLYERRTLRMSVKEAGQTALGLALPFLLIGHVVGTRIDFALTGTEATYPAIVESLWVRNPLNGVRQVVALVVAWLHFCLGLFFWLRVKPVFALWQPYLLAAGILVPVLSALGFVSAGKEIAAGGAAVIQRVGETPDWIAPAIGTALAVPIMLVLVARSVRAARRRRDRIRIGYPDGRSVDVPRGYSILEASRSARIPHQSVCGGRARCSTCRVEILHGANGQPAPDAAERATLQRIGAGPRVRLACQFRPTRDVEVIPLVDASTPPGIRLGATMLDVHPAAFGEEREIVVMFCDIRGFTRLSEHRLPFDVVFILNRYFELVGRAVTDNGGVVDKFVGDGAMALFGLSVPPATAAAQALAAAERIIADLRDLNETLKRELIEPLRVAVALHQGPAIIGEIGYGATASLTAVGDTINVASRLEAAAKAADAELLVSDEVMRRSDISIDGFELKILDVRGRSRPLEVWVRSATRPN</sequence>